<gene>
    <name evidence="2" type="ORF">PVAG01_07371</name>
</gene>
<keyword evidence="1" id="KW-0812">Transmembrane</keyword>
<keyword evidence="1" id="KW-1133">Transmembrane helix</keyword>
<protein>
    <submittedName>
        <fullName evidence="2">Uncharacterized protein</fullName>
    </submittedName>
</protein>
<feature type="transmembrane region" description="Helical" evidence="1">
    <location>
        <begin position="217"/>
        <end position="235"/>
    </location>
</feature>
<feature type="transmembrane region" description="Helical" evidence="1">
    <location>
        <begin position="188"/>
        <end position="211"/>
    </location>
</feature>
<proteinExistence type="predicted"/>
<sequence length="290" mass="31642">MSTYDTNKYQFSIHKYRRNYSYLTPPSSQFGGSQYDEKSAAAAEMGAGSSPRYSLLPARLVEDDEQAQETAPLTGASASSPSSSSLIRQFSYRISSLTLFVRLFTLVLLIISVALLLSFMRDSYIVCIVFSFIALAEQLLVICVSKTSSTMAFRIRIELKRNDWKRQARMGEEILGHVKAQEGNINGFVIALDALAGVGMMVGGITMAIFAGNAYTIFPFFIMTLQWTAALLGFCNKETVVKFAIERPLPHSPAGSIISPPASVSYYDAEQTSEIGDAAPVAESLDGSNV</sequence>
<accession>A0ABR4PC83</accession>
<evidence type="ECO:0000313" key="3">
    <source>
        <dbReference type="Proteomes" id="UP001629113"/>
    </source>
</evidence>
<name>A0ABR4PC83_9HELO</name>
<comment type="caution">
    <text evidence="2">The sequence shown here is derived from an EMBL/GenBank/DDBJ whole genome shotgun (WGS) entry which is preliminary data.</text>
</comment>
<keyword evidence="1" id="KW-0472">Membrane</keyword>
<dbReference type="Proteomes" id="UP001629113">
    <property type="component" value="Unassembled WGS sequence"/>
</dbReference>
<keyword evidence="3" id="KW-1185">Reference proteome</keyword>
<feature type="transmembrane region" description="Helical" evidence="1">
    <location>
        <begin position="97"/>
        <end position="117"/>
    </location>
</feature>
<reference evidence="2 3" key="1">
    <citation type="submission" date="2024-06" db="EMBL/GenBank/DDBJ databases">
        <title>Complete genome of Phlyctema vagabunda strain 19-DSS-EL-015.</title>
        <authorList>
            <person name="Fiorenzani C."/>
        </authorList>
    </citation>
    <scope>NUCLEOTIDE SEQUENCE [LARGE SCALE GENOMIC DNA]</scope>
    <source>
        <strain evidence="2 3">19-DSS-EL-015</strain>
    </source>
</reference>
<dbReference type="EMBL" id="JBFCZG010000006">
    <property type="protein sequence ID" value="KAL3420926.1"/>
    <property type="molecule type" value="Genomic_DNA"/>
</dbReference>
<feature type="transmembrane region" description="Helical" evidence="1">
    <location>
        <begin position="123"/>
        <end position="144"/>
    </location>
</feature>
<evidence type="ECO:0000313" key="2">
    <source>
        <dbReference type="EMBL" id="KAL3420926.1"/>
    </source>
</evidence>
<organism evidence="2 3">
    <name type="scientific">Phlyctema vagabunda</name>
    <dbReference type="NCBI Taxonomy" id="108571"/>
    <lineage>
        <taxon>Eukaryota</taxon>
        <taxon>Fungi</taxon>
        <taxon>Dikarya</taxon>
        <taxon>Ascomycota</taxon>
        <taxon>Pezizomycotina</taxon>
        <taxon>Leotiomycetes</taxon>
        <taxon>Helotiales</taxon>
        <taxon>Dermateaceae</taxon>
        <taxon>Phlyctema</taxon>
    </lineage>
</organism>
<evidence type="ECO:0000256" key="1">
    <source>
        <dbReference type="SAM" id="Phobius"/>
    </source>
</evidence>